<organism evidence="1 2">
    <name type="scientific">Owenia fusiformis</name>
    <name type="common">Polychaete worm</name>
    <dbReference type="NCBI Taxonomy" id="6347"/>
    <lineage>
        <taxon>Eukaryota</taxon>
        <taxon>Metazoa</taxon>
        <taxon>Spiralia</taxon>
        <taxon>Lophotrochozoa</taxon>
        <taxon>Annelida</taxon>
        <taxon>Polychaeta</taxon>
        <taxon>Sedentaria</taxon>
        <taxon>Canalipalpata</taxon>
        <taxon>Sabellida</taxon>
        <taxon>Oweniida</taxon>
        <taxon>Oweniidae</taxon>
        <taxon>Owenia</taxon>
    </lineage>
</organism>
<gene>
    <name evidence="1" type="ORF">OFUS_LOCUS20189</name>
</gene>
<protein>
    <submittedName>
        <fullName evidence="1">Uncharacterized protein</fullName>
    </submittedName>
</protein>
<dbReference type="Gene3D" id="3.90.550.20">
    <property type="match status" value="1"/>
</dbReference>
<accession>A0A8J1UBF6</accession>
<sequence>MKLKKPFFKRISGTKILGLLLIQSVVLIYISLFLETRCSNKQYSSLRNLSQRCVKNNFSQKINITMETEHKSKKDTYYDISSEFNETKRLLVPNIVHYIWMQSSDTIVPKKLTFTFLNALSFLSVHKHWKPETIYLHGNVLPTGNWWETVRNNVTNIVHVYHDERPTIYGNKVRYKEHMADILRLEILQEYGGVYIDTDVIAIQSYEPLLKYDVTLPRDSEDQLANGIIFAKPHAPFLKIWHETYKTYSKWKKGTNAWAFHSVQTPYKLSKIFPHLVHIEGSSLIGPRWYEPHKLFKGQYRWMDNFSIHVWKGKSVVPPEPGLISNLPDQSTLQEVMEYIWYDRLPKEHNYTYNDVKGKDVPTDKKINIQLVPFISNKTQNLTYEN</sequence>
<dbReference type="PANTHER" id="PTHR46830">
    <property type="entry name" value="TRANSFERASE, PUTATIVE-RELATED"/>
    <property type="match status" value="1"/>
</dbReference>
<dbReference type="OrthoDB" id="6150660at2759"/>
<dbReference type="Proteomes" id="UP000749559">
    <property type="component" value="Unassembled WGS sequence"/>
</dbReference>
<dbReference type="InterPro" id="IPR029044">
    <property type="entry name" value="Nucleotide-diphossugar_trans"/>
</dbReference>
<name>A0A8J1UBF6_OWEFU</name>
<dbReference type="Pfam" id="PF04488">
    <property type="entry name" value="Gly_transf_sug"/>
    <property type="match status" value="1"/>
</dbReference>
<comment type="caution">
    <text evidence="1">The sequence shown here is derived from an EMBL/GenBank/DDBJ whole genome shotgun (WGS) entry which is preliminary data.</text>
</comment>
<keyword evidence="2" id="KW-1185">Reference proteome</keyword>
<proteinExistence type="predicted"/>
<dbReference type="InterPro" id="IPR007577">
    <property type="entry name" value="GlycoTrfase_DXD_sugar-bd_CS"/>
</dbReference>
<dbReference type="SUPFAM" id="SSF53448">
    <property type="entry name" value="Nucleotide-diphospho-sugar transferases"/>
    <property type="match status" value="1"/>
</dbReference>
<evidence type="ECO:0000313" key="2">
    <source>
        <dbReference type="Proteomes" id="UP000749559"/>
    </source>
</evidence>
<evidence type="ECO:0000313" key="1">
    <source>
        <dbReference type="EMBL" id="CAH1795680.1"/>
    </source>
</evidence>
<dbReference type="PANTHER" id="PTHR46830:SF2">
    <property type="entry name" value="ALPHA-1,4-N-ACETYLGLUCOSAMINYLTRANSFERASE"/>
    <property type="match status" value="1"/>
</dbReference>
<reference evidence="1" key="1">
    <citation type="submission" date="2022-03" db="EMBL/GenBank/DDBJ databases">
        <authorList>
            <person name="Martin C."/>
        </authorList>
    </citation>
    <scope>NUCLEOTIDE SEQUENCE</scope>
</reference>
<dbReference type="EMBL" id="CAIIXF020000009">
    <property type="protein sequence ID" value="CAH1795680.1"/>
    <property type="molecule type" value="Genomic_DNA"/>
</dbReference>
<dbReference type="AlphaFoldDB" id="A0A8J1UBF6"/>